<sequence length="624" mass="67590">MFVCTKETRQEVIERSLFGLGRRHLETMKQRLTSDTTLFCWDKSARQIMGPAWPNGRPSLHIELLAWGGRFPAQVRFNRCDSWNSVASGHTIREGELSAEVTEELCHKLLKSGTSKKRRKLDEQNSERYDLNITTARSGEVEAYLAKLGGPKDDDSRHGQVGVLPEVSSLGKQKRKDNASVLAARDLSDTDIGAFLSKAKEESQKSNVHAQRAAKVVEYIDLGVVTPDTDTKQVNTVEATMSSAPGSLGVRHNSYKQGAAVNGRTSAAPKVLDSTLVAIELLMGDEPLNVVSGPGEGAHYADTWTYVVLPDATSDASQSFNVRIVNRTEHALCCDVETGDGKRFFCSQDPIAPGSELVTECGRACHLVGAATFGDTTSNDTSTSFQEGAGGDDDDDDNGTFAEKTLYGALPWADAMSTTPPLSEGPVGRSVHLTASLSNAVDEACALGRADVGVVEVFATIANPKLDATNGAAAASRATSRKWILSFDTQFEVVRTFCVNPETRKLRHPQLATPLVDVDLSLEGLLRARDELERLAHTAEYKSWFSSLPTGYIEAKFYLGDAENGARSTPTKRPPLFARRLFLRTLSGVTAATNRATDISTLLASQRARIRVGQSTSSKEMAPC</sequence>
<evidence type="ECO:0000259" key="2">
    <source>
        <dbReference type="PROSITE" id="PS51222"/>
    </source>
</evidence>
<evidence type="ECO:0000256" key="1">
    <source>
        <dbReference type="SAM" id="MobiDB-lite"/>
    </source>
</evidence>
<gene>
    <name evidence="3" type="ORF">CTAYLR_005755</name>
</gene>
<feature type="compositionally biased region" description="Polar residues" evidence="1">
    <location>
        <begin position="376"/>
        <end position="386"/>
    </location>
</feature>
<dbReference type="Proteomes" id="UP001230188">
    <property type="component" value="Unassembled WGS sequence"/>
</dbReference>
<keyword evidence="4" id="KW-1185">Reference proteome</keyword>
<reference evidence="3" key="1">
    <citation type="submission" date="2023-01" db="EMBL/GenBank/DDBJ databases">
        <title>Metagenome sequencing of chrysophaentin producing Chrysophaeum taylorii.</title>
        <authorList>
            <person name="Davison J."/>
            <person name="Bewley C."/>
        </authorList>
    </citation>
    <scope>NUCLEOTIDE SEQUENCE</scope>
    <source>
        <strain evidence="3">NIES-1699</strain>
    </source>
</reference>
<organism evidence="3 4">
    <name type="scientific">Chrysophaeum taylorii</name>
    <dbReference type="NCBI Taxonomy" id="2483200"/>
    <lineage>
        <taxon>Eukaryota</taxon>
        <taxon>Sar</taxon>
        <taxon>Stramenopiles</taxon>
        <taxon>Ochrophyta</taxon>
        <taxon>Pelagophyceae</taxon>
        <taxon>Pelagomonadales</taxon>
        <taxon>Pelagomonadaceae</taxon>
        <taxon>Chrysophaeum</taxon>
    </lineage>
</organism>
<comment type="caution">
    <text evidence="3">The sequence shown here is derived from an EMBL/GenBank/DDBJ whole genome shotgun (WGS) entry which is preliminary data.</text>
</comment>
<dbReference type="AlphaFoldDB" id="A0AAD7UJK5"/>
<dbReference type="SMART" id="SM00767">
    <property type="entry name" value="DCD"/>
    <property type="match status" value="1"/>
</dbReference>
<evidence type="ECO:0000313" key="3">
    <source>
        <dbReference type="EMBL" id="KAJ8608503.1"/>
    </source>
</evidence>
<evidence type="ECO:0000313" key="4">
    <source>
        <dbReference type="Proteomes" id="UP001230188"/>
    </source>
</evidence>
<name>A0AAD7UJK5_9STRA</name>
<feature type="domain" description="DCD" evidence="2">
    <location>
        <begin position="1"/>
        <end position="123"/>
    </location>
</feature>
<proteinExistence type="predicted"/>
<feature type="region of interest" description="Disordered" evidence="1">
    <location>
        <begin position="376"/>
        <end position="400"/>
    </location>
</feature>
<accession>A0AAD7UJK5</accession>
<dbReference type="InterPro" id="IPR013989">
    <property type="entry name" value="Dev_and_cell_death_domain"/>
</dbReference>
<dbReference type="PROSITE" id="PS51222">
    <property type="entry name" value="DCD"/>
    <property type="match status" value="1"/>
</dbReference>
<dbReference type="Pfam" id="PF10539">
    <property type="entry name" value="Dev_Cell_Death"/>
    <property type="match status" value="1"/>
</dbReference>
<protein>
    <recommendedName>
        <fullName evidence="2">DCD domain-containing protein</fullName>
    </recommendedName>
</protein>
<dbReference type="EMBL" id="JAQMWT010000167">
    <property type="protein sequence ID" value="KAJ8608503.1"/>
    <property type="molecule type" value="Genomic_DNA"/>
</dbReference>